<organism evidence="2 3">
    <name type="scientific">Rhodococcus qingshengii</name>
    <dbReference type="NCBI Taxonomy" id="334542"/>
    <lineage>
        <taxon>Bacteria</taxon>
        <taxon>Bacillati</taxon>
        <taxon>Actinomycetota</taxon>
        <taxon>Actinomycetes</taxon>
        <taxon>Mycobacteriales</taxon>
        <taxon>Nocardiaceae</taxon>
        <taxon>Rhodococcus</taxon>
        <taxon>Rhodococcus erythropolis group</taxon>
    </lineage>
</organism>
<feature type="compositionally biased region" description="Basic and acidic residues" evidence="1">
    <location>
        <begin position="265"/>
        <end position="275"/>
    </location>
</feature>
<name>A0AAW6LWF0_RHOSG</name>
<dbReference type="AlphaFoldDB" id="A0AAW6LWF0"/>
<evidence type="ECO:0000313" key="2">
    <source>
        <dbReference type="EMBL" id="MDE8649482.1"/>
    </source>
</evidence>
<gene>
    <name evidence="2" type="ORF">PXH69_31390</name>
</gene>
<dbReference type="Proteomes" id="UP001217325">
    <property type="component" value="Unassembled WGS sequence"/>
</dbReference>
<accession>A0AAW6LWF0</accession>
<comment type="caution">
    <text evidence="2">The sequence shown here is derived from an EMBL/GenBank/DDBJ whole genome shotgun (WGS) entry which is preliminary data.</text>
</comment>
<dbReference type="EMBL" id="JARDXE010000028">
    <property type="protein sequence ID" value="MDE8649482.1"/>
    <property type="molecule type" value="Genomic_DNA"/>
</dbReference>
<sequence>MTRVQLVSARYRRPPDSHGWSIVPGHRTFRDIETAPRFFGNDMFMRDDLFEVDRGVGVLVDLDLDDVPPVPACPSIVPGDVSASGEMLWVVDQLLPIVVSIDSDHVAREYVLPGQIGHSRRIWGTPTGCWVGGNDGLYRCVIGEEPRRVFPHAVHQGAVIGEHFLACPSGTVWSLHTQDHEPVAVDVPDGYGASIAVDGESFVVLAEQRHTDAASTYRLIRVNVSGDVTVGPELPTMQRLSQAISRRLTTSSFPRQDSGGGASRSDVRDGGETRGRCLPRWSGRRFRVDHRPST</sequence>
<evidence type="ECO:0000313" key="3">
    <source>
        <dbReference type="Proteomes" id="UP001217325"/>
    </source>
</evidence>
<feature type="region of interest" description="Disordered" evidence="1">
    <location>
        <begin position="248"/>
        <end position="278"/>
    </location>
</feature>
<evidence type="ECO:0000256" key="1">
    <source>
        <dbReference type="SAM" id="MobiDB-lite"/>
    </source>
</evidence>
<proteinExistence type="predicted"/>
<protein>
    <submittedName>
        <fullName evidence="2">Uncharacterized protein</fullName>
    </submittedName>
</protein>
<reference evidence="2" key="1">
    <citation type="submission" date="2023-02" db="EMBL/GenBank/DDBJ databases">
        <title>A novel hydrolase synthesized by Rhodococcus erythropolis HQ is responsible for the detoxification of Zearalenone.</title>
        <authorList>
            <person name="Hu J."/>
            <person name="Xu J."/>
        </authorList>
    </citation>
    <scope>NUCLEOTIDE SEQUENCE</scope>
    <source>
        <strain evidence="2">HQ</strain>
    </source>
</reference>
<dbReference type="RefSeq" id="WP_275232901.1">
    <property type="nucleotide sequence ID" value="NZ_JARDXE010000028.1"/>
</dbReference>